<evidence type="ECO:0000313" key="5">
    <source>
        <dbReference type="Proteomes" id="UP000539710"/>
    </source>
</evidence>
<reference evidence="2" key="3">
    <citation type="submission" date="2020-07" db="EMBL/GenBank/DDBJ databases">
        <authorList>
            <person name="Yang C."/>
        </authorList>
    </citation>
    <scope>NUCLEOTIDE SEQUENCE</scope>
    <source>
        <strain evidence="2">Cx-624</strain>
    </source>
</reference>
<dbReference type="Proteomes" id="UP000515349">
    <property type="component" value="Chromosome"/>
</dbReference>
<dbReference type="RefSeq" id="WP_181887300.1">
    <property type="nucleotide sequence ID" value="NZ_CP059472.1"/>
</dbReference>
<name>A0A7D7LLC6_9FLAO</name>
<feature type="region of interest" description="Disordered" evidence="1">
    <location>
        <begin position="191"/>
        <end position="246"/>
    </location>
</feature>
<feature type="region of interest" description="Disordered" evidence="1">
    <location>
        <begin position="316"/>
        <end position="401"/>
    </location>
</feature>
<dbReference type="Proteomes" id="UP000539710">
    <property type="component" value="Unassembled WGS sequence"/>
</dbReference>
<gene>
    <name evidence="3" type="ORF">H1R16_06920</name>
    <name evidence="2" type="ORF">H2507_08520</name>
</gene>
<dbReference type="KEGG" id="cbau:H1R16_06920"/>
<dbReference type="EMBL" id="JACEUX010000002">
    <property type="protein sequence ID" value="MBA5247209.1"/>
    <property type="molecule type" value="Genomic_DNA"/>
</dbReference>
<evidence type="ECO:0000313" key="4">
    <source>
        <dbReference type="Proteomes" id="UP000515349"/>
    </source>
</evidence>
<evidence type="ECO:0000313" key="3">
    <source>
        <dbReference type="EMBL" id="QMS97464.1"/>
    </source>
</evidence>
<sequence>MNTRILELIENPDLLQSADLKLLNDQIRTTPYVQSLRALALLATSRYDPENYQQELSTTAAYTTDKKILYQLVNGVSKPSAEVNEPVLSQEIDNQDGTGSENEVQEHLQVQKNINIPESGADESGPETTVDLEKAALSPVLESKKETFTKIAPSETEGAKPVYVNGELNRILFEGEEDFLEKEAPVIDKEASAESGQLVIADPNISPPKVFSEESAPVNELAAKEEEITGPETKEEESEEVEIKSAEEPIAVAVAGQEEPPTADVSFHGIAPFLPGVKITAAPKKEETVIIPAPVSNKHEEEMQRLIAEVEKKIKEKKASQIENEPVEEQTESTEISFSDTQDFVVKAETPANESTEAVQEEITASEAEAEASATVNLPGTDAVGSNPVSEPNAEMPVRSGWKPMSVPLQIPDALLKTERKSLNVKPEVSPIKTEQEVETAQEETVSIVPPTEVTKVSADEEAETAQVMADDDSNLPQFINTWQNWLKIDRKETTPEIQPEPEEDRKTVIIEKFIETAPRISQLREEGSFVIKEKKSDISHLMTETLANIYVEQKLYARAIHAFHILAEKHPQKAEYFRAKVKEVRDLRNNFQ</sequence>
<feature type="compositionally biased region" description="Low complexity" evidence="1">
    <location>
        <begin position="361"/>
        <end position="375"/>
    </location>
</feature>
<evidence type="ECO:0008006" key="6">
    <source>
        <dbReference type="Google" id="ProtNLM"/>
    </source>
</evidence>
<protein>
    <recommendedName>
        <fullName evidence="6">Tetratricopeptide repeat protein</fullName>
    </recommendedName>
</protein>
<dbReference type="AlphaFoldDB" id="A0A7D7LLC6"/>
<reference evidence="5" key="2">
    <citation type="submission" date="2020-07" db="EMBL/GenBank/DDBJ databases">
        <title>Flavobacterium sp. xlx-214.</title>
        <authorList>
            <person name="Yang C."/>
        </authorList>
    </citation>
    <scope>NUCLEOTIDE SEQUENCE [LARGE SCALE GENOMIC DNA]</scope>
    <source>
        <strain evidence="5">CX-624</strain>
    </source>
</reference>
<reference evidence="3 4" key="1">
    <citation type="submission" date="2020-07" db="EMBL/GenBank/DDBJ databases">
        <title>Chryseobacterium sp.cx-624.</title>
        <authorList>
            <person name="Yang C."/>
        </authorList>
    </citation>
    <scope>NUCLEOTIDE SEQUENCE [LARGE SCALE GENOMIC DNA]</scope>
    <source>
        <strain evidence="4">cx-624</strain>
        <strain evidence="3">Cx-624</strain>
    </source>
</reference>
<accession>A0A7D7LLC6</accession>
<keyword evidence="5" id="KW-1185">Reference proteome</keyword>
<feature type="compositionally biased region" description="Polar residues" evidence="1">
    <location>
        <begin position="333"/>
        <end position="342"/>
    </location>
</feature>
<evidence type="ECO:0000313" key="2">
    <source>
        <dbReference type="EMBL" id="MBA5247209.1"/>
    </source>
</evidence>
<proteinExistence type="predicted"/>
<evidence type="ECO:0000256" key="1">
    <source>
        <dbReference type="SAM" id="MobiDB-lite"/>
    </source>
</evidence>
<organism evidence="3 4">
    <name type="scientific">Marnyiella aurantia</name>
    <dbReference type="NCBI Taxonomy" id="2758037"/>
    <lineage>
        <taxon>Bacteria</taxon>
        <taxon>Pseudomonadati</taxon>
        <taxon>Bacteroidota</taxon>
        <taxon>Flavobacteriia</taxon>
        <taxon>Flavobacteriales</taxon>
        <taxon>Weeksellaceae</taxon>
        <taxon>Marnyiella</taxon>
    </lineage>
</organism>
<dbReference type="EMBL" id="CP059472">
    <property type="protein sequence ID" value="QMS97464.1"/>
    <property type="molecule type" value="Genomic_DNA"/>
</dbReference>